<dbReference type="InParanoid" id="A2EXW9"/>
<dbReference type="AlphaFoldDB" id="A2EXW9"/>
<reference evidence="1" key="1">
    <citation type="submission" date="2006-10" db="EMBL/GenBank/DDBJ databases">
        <authorList>
            <person name="Amadeo P."/>
            <person name="Zhao Q."/>
            <person name="Wortman J."/>
            <person name="Fraser-Liggett C."/>
            <person name="Carlton J."/>
        </authorList>
    </citation>
    <scope>NUCLEOTIDE SEQUENCE</scope>
    <source>
        <strain evidence="1">G3</strain>
    </source>
</reference>
<dbReference type="VEuPathDB" id="TrichDB:TVAG_020550"/>
<organism evidence="1 2">
    <name type="scientific">Trichomonas vaginalis (strain ATCC PRA-98 / G3)</name>
    <dbReference type="NCBI Taxonomy" id="412133"/>
    <lineage>
        <taxon>Eukaryota</taxon>
        <taxon>Metamonada</taxon>
        <taxon>Parabasalia</taxon>
        <taxon>Trichomonadida</taxon>
        <taxon>Trichomonadidae</taxon>
        <taxon>Trichomonas</taxon>
    </lineage>
</organism>
<dbReference type="RefSeq" id="XP_001314741.1">
    <property type="nucleotide sequence ID" value="XM_001314707.1"/>
</dbReference>
<proteinExistence type="predicted"/>
<dbReference type="SMR" id="A2EXW9"/>
<gene>
    <name evidence="1" type="ORF">TVAG_020550</name>
</gene>
<sequence length="394" mass="44492">MSTKSIDKLESFSSLDLGIDISELQSPSHIKPNSSLTSSSFLNSSFSQLGIPFPDLPNYDDDEEHKRDVYNPQQHVSPYGISHVSSWTSATSFDGELQKFFTDIAKESSENPEISLLILNTWNELSKSAPGHPGEVLAAKLNELPEDSISPTLLNQCFAQLDDIRTTISSPISACLFYQSCLVLYQKLPKGTILGECALDIFRESIITACTKIGDEIVDLYIKALQLSSDSEIFKKIVNRLLEIRKRFSTPSQEKLYNCIIEYLDCQIANTVIINHLAESVLSATKMNTDIAEIELVTKTKLVRFQELLLIVIANNQILENPKEYNTLTPHIEPNLAYLMLCNIHPDEIQPEKIDYKLIDNFMTVHNVNLNVNHEDLLLKIENIEITDWDNIEI</sequence>
<keyword evidence="2" id="KW-1185">Reference proteome</keyword>
<dbReference type="EMBL" id="DS113534">
    <property type="protein sequence ID" value="EAY02502.1"/>
    <property type="molecule type" value="Genomic_DNA"/>
</dbReference>
<accession>A2EXW9</accession>
<protein>
    <submittedName>
        <fullName evidence="1">Uncharacterized protein</fullName>
    </submittedName>
</protein>
<dbReference type="KEGG" id="tva:4760342"/>
<evidence type="ECO:0000313" key="1">
    <source>
        <dbReference type="EMBL" id="EAY02502.1"/>
    </source>
</evidence>
<dbReference type="VEuPathDB" id="TrichDB:TVAGG3_0318010"/>
<name>A2EXW9_TRIV3</name>
<evidence type="ECO:0000313" key="2">
    <source>
        <dbReference type="Proteomes" id="UP000001542"/>
    </source>
</evidence>
<reference evidence="1" key="2">
    <citation type="journal article" date="2007" name="Science">
        <title>Draft genome sequence of the sexually transmitted pathogen Trichomonas vaginalis.</title>
        <authorList>
            <person name="Carlton J.M."/>
            <person name="Hirt R.P."/>
            <person name="Silva J.C."/>
            <person name="Delcher A.L."/>
            <person name="Schatz M."/>
            <person name="Zhao Q."/>
            <person name="Wortman J.R."/>
            <person name="Bidwell S.L."/>
            <person name="Alsmark U.C.M."/>
            <person name="Besteiro S."/>
            <person name="Sicheritz-Ponten T."/>
            <person name="Noel C.J."/>
            <person name="Dacks J.B."/>
            <person name="Foster P.G."/>
            <person name="Simillion C."/>
            <person name="Van de Peer Y."/>
            <person name="Miranda-Saavedra D."/>
            <person name="Barton G.J."/>
            <person name="Westrop G.D."/>
            <person name="Mueller S."/>
            <person name="Dessi D."/>
            <person name="Fiori P.L."/>
            <person name="Ren Q."/>
            <person name="Paulsen I."/>
            <person name="Zhang H."/>
            <person name="Bastida-Corcuera F.D."/>
            <person name="Simoes-Barbosa A."/>
            <person name="Brown M.T."/>
            <person name="Hayes R.D."/>
            <person name="Mukherjee M."/>
            <person name="Okumura C.Y."/>
            <person name="Schneider R."/>
            <person name="Smith A.J."/>
            <person name="Vanacova S."/>
            <person name="Villalvazo M."/>
            <person name="Haas B.J."/>
            <person name="Pertea M."/>
            <person name="Feldblyum T.V."/>
            <person name="Utterback T.R."/>
            <person name="Shu C.L."/>
            <person name="Osoegawa K."/>
            <person name="de Jong P.J."/>
            <person name="Hrdy I."/>
            <person name="Horvathova L."/>
            <person name="Zubacova Z."/>
            <person name="Dolezal P."/>
            <person name="Malik S.B."/>
            <person name="Logsdon J.M. Jr."/>
            <person name="Henze K."/>
            <person name="Gupta A."/>
            <person name="Wang C.C."/>
            <person name="Dunne R.L."/>
            <person name="Upcroft J.A."/>
            <person name="Upcroft P."/>
            <person name="White O."/>
            <person name="Salzberg S.L."/>
            <person name="Tang P."/>
            <person name="Chiu C.-H."/>
            <person name="Lee Y.-S."/>
            <person name="Embley T.M."/>
            <person name="Coombs G.H."/>
            <person name="Mottram J.C."/>
            <person name="Tachezy J."/>
            <person name="Fraser-Liggett C.M."/>
            <person name="Johnson P.J."/>
        </authorList>
    </citation>
    <scope>NUCLEOTIDE SEQUENCE [LARGE SCALE GENOMIC DNA]</scope>
    <source>
        <strain evidence="1">G3</strain>
    </source>
</reference>
<dbReference type="Proteomes" id="UP000001542">
    <property type="component" value="Unassembled WGS sequence"/>
</dbReference>